<evidence type="ECO:0000313" key="10">
    <source>
        <dbReference type="EMBL" id="MDM5147965.1"/>
    </source>
</evidence>
<evidence type="ECO:0000256" key="8">
    <source>
        <dbReference type="ARBA" id="ARBA00037998"/>
    </source>
</evidence>
<dbReference type="EMBL" id="JANQAO010000003">
    <property type="protein sequence ID" value="MDM5147965.1"/>
    <property type="molecule type" value="Genomic_DNA"/>
</dbReference>
<dbReference type="InterPro" id="IPR001851">
    <property type="entry name" value="ABC_transp_permease"/>
</dbReference>
<dbReference type="Proteomes" id="UP001168167">
    <property type="component" value="Unassembled WGS sequence"/>
</dbReference>
<keyword evidence="4 9" id="KW-0812">Transmembrane</keyword>
<evidence type="ECO:0000256" key="5">
    <source>
        <dbReference type="ARBA" id="ARBA00022970"/>
    </source>
</evidence>
<evidence type="ECO:0000313" key="11">
    <source>
        <dbReference type="Proteomes" id="UP001168167"/>
    </source>
</evidence>
<dbReference type="PANTHER" id="PTHR11795:SF445">
    <property type="entry name" value="AMINO ACID ABC TRANSPORTER PERMEASE PROTEIN"/>
    <property type="match status" value="1"/>
</dbReference>
<organism evidence="10 11">
    <name type="scientific">Candidatus Doriopsillibacter californiensis</name>
    <dbReference type="NCBI Taxonomy" id="2970740"/>
    <lineage>
        <taxon>Bacteria</taxon>
        <taxon>Pseudomonadati</taxon>
        <taxon>Pseudomonadota</taxon>
        <taxon>Gammaproteobacteria</taxon>
        <taxon>Candidatus Tethybacterales</taxon>
        <taxon>Candidatus Persebacteraceae</taxon>
        <taxon>Candidatus Doriopsillibacter</taxon>
    </lineage>
</organism>
<feature type="transmembrane region" description="Helical" evidence="9">
    <location>
        <begin position="256"/>
        <end position="277"/>
    </location>
</feature>
<gene>
    <name evidence="10" type="ORF">NQX30_06235</name>
</gene>
<comment type="similarity">
    <text evidence="8">Belongs to the binding-protein-dependent transport system permease family. LivHM subfamily.</text>
</comment>
<feature type="transmembrane region" description="Helical" evidence="9">
    <location>
        <begin position="91"/>
        <end position="112"/>
    </location>
</feature>
<reference evidence="10" key="1">
    <citation type="submission" date="2022-08" db="EMBL/GenBank/DDBJ databases">
        <authorList>
            <person name="Dzunkova M."/>
            <person name="La Clair J."/>
            <person name="Tyml T."/>
            <person name="Doud D."/>
            <person name="Schulz F."/>
            <person name="Piquer S."/>
            <person name="Porcel Sanchis D."/>
            <person name="Osborn A."/>
            <person name="Robinson D."/>
            <person name="Louie K.B."/>
            <person name="Bowen B.P."/>
            <person name="Bowers R."/>
            <person name="Lee J."/>
            <person name="Arnau Llombart V."/>
            <person name="Diaz Villanueva W."/>
            <person name="Gosliner T."/>
            <person name="Northen T."/>
            <person name="Cheng J.-F."/>
            <person name="Burkart M.D."/>
            <person name="Woyke T."/>
        </authorList>
    </citation>
    <scope>NUCLEOTIDE SEQUENCE</scope>
    <source>
        <strain evidence="10">Df01</strain>
    </source>
</reference>
<feature type="transmembrane region" description="Helical" evidence="9">
    <location>
        <begin position="59"/>
        <end position="79"/>
    </location>
</feature>
<evidence type="ECO:0000256" key="4">
    <source>
        <dbReference type="ARBA" id="ARBA00022692"/>
    </source>
</evidence>
<keyword evidence="5" id="KW-0029">Amino-acid transport</keyword>
<reference evidence="10" key="2">
    <citation type="journal article" date="2023" name="Microbiome">
        <title>Synthase-selected sorting approach identifies a beta-lactone synthase in a nudibranch symbiotic bacterium.</title>
        <authorList>
            <person name="Dzunkova M."/>
            <person name="La Clair J.J."/>
            <person name="Tyml T."/>
            <person name="Doud D."/>
            <person name="Schulz F."/>
            <person name="Piquer-Esteban S."/>
            <person name="Porcel Sanchis D."/>
            <person name="Osborn A."/>
            <person name="Robinson D."/>
            <person name="Louie K.B."/>
            <person name="Bowen B.P."/>
            <person name="Bowers R.M."/>
            <person name="Lee J."/>
            <person name="Arnau V."/>
            <person name="Diaz-Villanueva W."/>
            <person name="Stepanauskas R."/>
            <person name="Gosliner T."/>
            <person name="Date S.V."/>
            <person name="Northen T.R."/>
            <person name="Cheng J.F."/>
            <person name="Burkart M.D."/>
            <person name="Woyke T."/>
        </authorList>
    </citation>
    <scope>NUCLEOTIDE SEQUENCE</scope>
    <source>
        <strain evidence="10">Df01</strain>
    </source>
</reference>
<comment type="caution">
    <text evidence="10">The sequence shown here is derived from an EMBL/GenBank/DDBJ whole genome shotgun (WGS) entry which is preliminary data.</text>
</comment>
<feature type="transmembrane region" description="Helical" evidence="9">
    <location>
        <begin position="12"/>
        <end position="39"/>
    </location>
</feature>
<evidence type="ECO:0000256" key="3">
    <source>
        <dbReference type="ARBA" id="ARBA00022475"/>
    </source>
</evidence>
<dbReference type="PANTHER" id="PTHR11795">
    <property type="entry name" value="BRANCHED-CHAIN AMINO ACID TRANSPORT SYSTEM PERMEASE PROTEIN LIVH"/>
    <property type="match status" value="1"/>
</dbReference>
<evidence type="ECO:0000256" key="2">
    <source>
        <dbReference type="ARBA" id="ARBA00022448"/>
    </source>
</evidence>
<proteinExistence type="inferred from homology"/>
<keyword evidence="6 9" id="KW-1133">Transmembrane helix</keyword>
<keyword evidence="2" id="KW-0813">Transport</keyword>
<keyword evidence="7 9" id="KW-0472">Membrane</keyword>
<sequence>MELVIQSVINGLIQGGFFALFAVGLVLIFGVMGVVNFAHGELVMVGAYTVWFVHAQSDLPYIPTIILAILIATVIGLLMERFLFRATRDNPLAGLICSIGVLFVLQVFATLIGGDGPSKQVAPPFHGTLVLFDFLRIPYQRIFSFGISVATLAALWYFLVRTKLGWALRAVALDREASALQGININMISMIAIGVGAALAGLAGALMAPLVNINPHMGHNVIITAFIVAIVGGVGSLSGSILAAILYALLHTFITVYYGATIATICGLLLMVVVLIVKPTGLMGIRVSE</sequence>
<evidence type="ECO:0000256" key="6">
    <source>
        <dbReference type="ARBA" id="ARBA00022989"/>
    </source>
</evidence>
<comment type="subcellular location">
    <subcellularLocation>
        <location evidence="1">Cell inner membrane</location>
        <topology evidence="1">Multi-pass membrane protein</topology>
    </subcellularLocation>
</comment>
<dbReference type="InterPro" id="IPR052157">
    <property type="entry name" value="BCAA_transport_permease"/>
</dbReference>
<keyword evidence="11" id="KW-1185">Reference proteome</keyword>
<feature type="transmembrane region" description="Helical" evidence="9">
    <location>
        <begin position="223"/>
        <end position="250"/>
    </location>
</feature>
<accession>A0ABT7QML6</accession>
<feature type="transmembrane region" description="Helical" evidence="9">
    <location>
        <begin position="187"/>
        <end position="211"/>
    </location>
</feature>
<dbReference type="CDD" id="cd06582">
    <property type="entry name" value="TM_PBP1_LivH_like"/>
    <property type="match status" value="1"/>
</dbReference>
<keyword evidence="3" id="KW-1003">Cell membrane</keyword>
<name>A0ABT7QML6_9GAMM</name>
<evidence type="ECO:0000256" key="7">
    <source>
        <dbReference type="ARBA" id="ARBA00023136"/>
    </source>
</evidence>
<dbReference type="Pfam" id="PF02653">
    <property type="entry name" value="BPD_transp_2"/>
    <property type="match status" value="1"/>
</dbReference>
<protein>
    <submittedName>
        <fullName evidence="10">Branched-chain amino acid ABC transporter permease</fullName>
    </submittedName>
</protein>
<evidence type="ECO:0000256" key="9">
    <source>
        <dbReference type="SAM" id="Phobius"/>
    </source>
</evidence>
<evidence type="ECO:0000256" key="1">
    <source>
        <dbReference type="ARBA" id="ARBA00004429"/>
    </source>
</evidence>
<feature type="transmembrane region" description="Helical" evidence="9">
    <location>
        <begin position="142"/>
        <end position="159"/>
    </location>
</feature>